<organism evidence="8 9">
    <name type="scientific">Oryctes borbonicus</name>
    <dbReference type="NCBI Taxonomy" id="1629725"/>
    <lineage>
        <taxon>Eukaryota</taxon>
        <taxon>Metazoa</taxon>
        <taxon>Ecdysozoa</taxon>
        <taxon>Arthropoda</taxon>
        <taxon>Hexapoda</taxon>
        <taxon>Insecta</taxon>
        <taxon>Pterygota</taxon>
        <taxon>Neoptera</taxon>
        <taxon>Endopterygota</taxon>
        <taxon>Coleoptera</taxon>
        <taxon>Polyphaga</taxon>
        <taxon>Scarabaeiformia</taxon>
        <taxon>Scarabaeidae</taxon>
        <taxon>Dynastinae</taxon>
        <taxon>Oryctes</taxon>
    </lineage>
</organism>
<dbReference type="PRINTS" id="PR00464">
    <property type="entry name" value="EP450II"/>
</dbReference>
<evidence type="ECO:0000256" key="4">
    <source>
        <dbReference type="ARBA" id="ARBA00022723"/>
    </source>
</evidence>
<evidence type="ECO:0000256" key="3">
    <source>
        <dbReference type="ARBA" id="ARBA00022617"/>
    </source>
</evidence>
<keyword evidence="7" id="KW-0503">Monooxygenase</keyword>
<protein>
    <submittedName>
        <fullName evidence="8">Cytochrome P450</fullName>
    </submittedName>
</protein>
<keyword evidence="6" id="KW-0408">Iron</keyword>
<comment type="similarity">
    <text evidence="2">Belongs to the cytochrome P450 family.</text>
</comment>
<gene>
    <name evidence="8" type="ORF">AMK59_7129</name>
</gene>
<dbReference type="Pfam" id="PF00067">
    <property type="entry name" value="p450"/>
    <property type="match status" value="1"/>
</dbReference>
<comment type="cofactor">
    <cofactor evidence="1">
        <name>heme</name>
        <dbReference type="ChEBI" id="CHEBI:30413"/>
    </cofactor>
</comment>
<keyword evidence="3" id="KW-0349">Heme</keyword>
<dbReference type="AlphaFoldDB" id="A0A0T6ATS4"/>
<evidence type="ECO:0000256" key="6">
    <source>
        <dbReference type="ARBA" id="ARBA00023004"/>
    </source>
</evidence>
<comment type="caution">
    <text evidence="8">The sequence shown here is derived from an EMBL/GenBank/DDBJ whole genome shotgun (WGS) entry which is preliminary data.</text>
</comment>
<dbReference type="GO" id="GO:0004497">
    <property type="term" value="F:monooxygenase activity"/>
    <property type="evidence" value="ECO:0007669"/>
    <property type="project" value="UniProtKB-KW"/>
</dbReference>
<dbReference type="InterPro" id="IPR002402">
    <property type="entry name" value="Cyt_P450_E_grp-II"/>
</dbReference>
<evidence type="ECO:0000256" key="1">
    <source>
        <dbReference type="ARBA" id="ARBA00001971"/>
    </source>
</evidence>
<dbReference type="SUPFAM" id="SSF48264">
    <property type="entry name" value="Cytochrome P450"/>
    <property type="match status" value="1"/>
</dbReference>
<evidence type="ECO:0000256" key="2">
    <source>
        <dbReference type="ARBA" id="ARBA00010617"/>
    </source>
</evidence>
<dbReference type="GO" id="GO:0005506">
    <property type="term" value="F:iron ion binding"/>
    <property type="evidence" value="ECO:0007669"/>
    <property type="project" value="InterPro"/>
</dbReference>
<proteinExistence type="inferred from homology"/>
<sequence length="333" mass="38404">MEIFVLLLLGVILFFAVIYRLRNDKKTVLINRIPGPKCYPILGTTLPVMLMTKPERFVYLRSLVQKFGPLYRTWLGRAAMVNLADPNYVELILNNTTHNEKGIVYNFVLPWLGNGLITSKGTKWHQHRKLITPTFHFQILETFMDVFVAKSKLLVKLLESKADGITTFDIFPYITHCTLDIIAETAMGIQVNAMLEEDNRYAQAVSGLCGEFANRAAKGWLSYDFIYYKTSYGAKFLEYLSTLHNTTNKVIHERRILRQKTGRENVAEDEFGRKKRRAFLDLLMDLSQNENALTEREIKEEVNTFMFAGHDTTTSSTSWTLFLLGLHQDIQVR</sequence>
<keyword evidence="5" id="KW-0560">Oxidoreductase</keyword>
<keyword evidence="4" id="KW-0479">Metal-binding</keyword>
<accession>A0A0T6ATS4</accession>
<reference evidence="8 9" key="1">
    <citation type="submission" date="2015-09" db="EMBL/GenBank/DDBJ databases">
        <title>Draft genome of the scarab beetle Oryctes borbonicus.</title>
        <authorList>
            <person name="Meyer J.M."/>
            <person name="Markov G.V."/>
            <person name="Baskaran P."/>
            <person name="Herrmann M."/>
            <person name="Sommer R.J."/>
            <person name="Roedelsperger C."/>
        </authorList>
    </citation>
    <scope>NUCLEOTIDE SEQUENCE [LARGE SCALE GENOMIC DNA]</scope>
    <source>
        <strain evidence="8">OB123</strain>
        <tissue evidence="8">Whole animal</tissue>
    </source>
</reference>
<evidence type="ECO:0000256" key="7">
    <source>
        <dbReference type="ARBA" id="ARBA00023033"/>
    </source>
</evidence>
<dbReference type="PANTHER" id="PTHR24291:SF209">
    <property type="entry name" value="CYTOCHROME P450-LIKE PROTEIN"/>
    <property type="match status" value="1"/>
</dbReference>
<dbReference type="OrthoDB" id="1470350at2759"/>
<evidence type="ECO:0000313" key="9">
    <source>
        <dbReference type="Proteomes" id="UP000051574"/>
    </source>
</evidence>
<dbReference type="Proteomes" id="UP000051574">
    <property type="component" value="Unassembled WGS sequence"/>
</dbReference>
<dbReference type="InterPro" id="IPR050196">
    <property type="entry name" value="Cytochrome_P450_Monoox"/>
</dbReference>
<evidence type="ECO:0000256" key="5">
    <source>
        <dbReference type="ARBA" id="ARBA00023002"/>
    </source>
</evidence>
<dbReference type="GO" id="GO:0020037">
    <property type="term" value="F:heme binding"/>
    <property type="evidence" value="ECO:0007669"/>
    <property type="project" value="InterPro"/>
</dbReference>
<keyword evidence="9" id="KW-1185">Reference proteome</keyword>
<dbReference type="InterPro" id="IPR001128">
    <property type="entry name" value="Cyt_P450"/>
</dbReference>
<dbReference type="Gene3D" id="1.10.630.10">
    <property type="entry name" value="Cytochrome P450"/>
    <property type="match status" value="1"/>
</dbReference>
<dbReference type="PANTHER" id="PTHR24291">
    <property type="entry name" value="CYTOCHROME P450 FAMILY 4"/>
    <property type="match status" value="1"/>
</dbReference>
<dbReference type="EMBL" id="LJIG01022893">
    <property type="protein sequence ID" value="KRT78190.1"/>
    <property type="molecule type" value="Genomic_DNA"/>
</dbReference>
<dbReference type="InterPro" id="IPR036396">
    <property type="entry name" value="Cyt_P450_sf"/>
</dbReference>
<dbReference type="GO" id="GO:0016705">
    <property type="term" value="F:oxidoreductase activity, acting on paired donors, with incorporation or reduction of molecular oxygen"/>
    <property type="evidence" value="ECO:0007669"/>
    <property type="project" value="InterPro"/>
</dbReference>
<name>A0A0T6ATS4_9SCAR</name>
<evidence type="ECO:0000313" key="8">
    <source>
        <dbReference type="EMBL" id="KRT78190.1"/>
    </source>
</evidence>